<protein>
    <recommendedName>
        <fullName evidence="1">Bacteriophage phiJL001 Gp84 C-terminal domain-containing protein</fullName>
    </recommendedName>
</protein>
<gene>
    <name evidence="2" type="ORF">BSL82_07190</name>
</gene>
<dbReference type="STRING" id="1921510.BSL82_07190"/>
<dbReference type="EMBL" id="CP018221">
    <property type="protein sequence ID" value="API61006.1"/>
    <property type="molecule type" value="Genomic_DNA"/>
</dbReference>
<reference evidence="3" key="1">
    <citation type="submission" date="2016-11" db="EMBL/GenBank/DDBJ databases">
        <title>Complete Genome Sequence of alachlor-degrading Sphingomonas sp. strain JJ-A5.</title>
        <authorList>
            <person name="Lee H."/>
            <person name="Ka J.-O."/>
        </authorList>
    </citation>
    <scope>NUCLEOTIDE SEQUENCE [LARGE SCALE GENOMIC DNA]</scope>
    <source>
        <strain evidence="3">JJ-A5</strain>
    </source>
</reference>
<evidence type="ECO:0000313" key="2">
    <source>
        <dbReference type="EMBL" id="API61006.1"/>
    </source>
</evidence>
<proteinExistence type="predicted"/>
<dbReference type="AlphaFoldDB" id="A0A1L3ZZE1"/>
<dbReference type="Pfam" id="PF09356">
    <property type="entry name" value="Phage_BR0599"/>
    <property type="match status" value="1"/>
</dbReference>
<accession>A0A1L3ZZE1</accession>
<sequence>METEFAARLAADTTTFAFCWRVVRFDGVALGFTSHDRDLEIEGLVYRSAPGIAPSAIHLSAGLETDSMDVTGALSADAITEADLAAGRYDGAQVELFMTDWEMPEAGKLPLMRGQLGTVSHEDTAFSAELRGPMHVLERPVVELLSPECRAELGDPKCRVDIASRSAMAEVSEIAGPQSLRVSVVEPAPNAFGYGMVRFLSGANSGLERAILSSASDMIQLSEPPAFACAPGDAIELRQGCDKRFSTCRNRFANAANFQGEPHVPGNDLLTRYPGL</sequence>
<organism evidence="2 3">
    <name type="scientific">Tardibacter chloracetimidivorans</name>
    <dbReference type="NCBI Taxonomy" id="1921510"/>
    <lineage>
        <taxon>Bacteria</taxon>
        <taxon>Pseudomonadati</taxon>
        <taxon>Pseudomonadota</taxon>
        <taxon>Alphaproteobacteria</taxon>
        <taxon>Sphingomonadales</taxon>
        <taxon>Sphingomonadaceae</taxon>
        <taxon>Tardibacter</taxon>
    </lineage>
</organism>
<evidence type="ECO:0000259" key="1">
    <source>
        <dbReference type="Pfam" id="PF09356"/>
    </source>
</evidence>
<dbReference type="Pfam" id="PF09931">
    <property type="entry name" value="Phage_phiJL001_Gp84_N"/>
    <property type="match status" value="1"/>
</dbReference>
<evidence type="ECO:0000313" key="3">
    <source>
        <dbReference type="Proteomes" id="UP000182063"/>
    </source>
</evidence>
<dbReference type="KEGG" id="sphj:BSL82_07190"/>
<dbReference type="InterPro" id="IPR018964">
    <property type="entry name" value="Phage_phiJL001_Gp84_C"/>
</dbReference>
<dbReference type="Proteomes" id="UP000182063">
    <property type="component" value="Chromosome"/>
</dbReference>
<feature type="domain" description="Bacteriophage phiJL001 Gp84 C-terminal" evidence="1">
    <location>
        <begin position="191"/>
        <end position="268"/>
    </location>
</feature>
<name>A0A1L3ZZE1_9SPHN</name>
<dbReference type="OrthoDB" id="1633386at2"/>
<keyword evidence="3" id="KW-1185">Reference proteome</keyword>
<dbReference type="InterPro" id="IPR011928">
    <property type="entry name" value="Phage_phiJL001_Gp84"/>
</dbReference>
<dbReference type="NCBIfam" id="TIGR02218">
    <property type="entry name" value="phg_TIGR02218"/>
    <property type="match status" value="1"/>
</dbReference>